<sequence length="102" mass="11483">MFSSFYSLISVAHDVSALERGFRSYADICQGWSDKARVAIAEKNAALERLHAAVDREREAKEWEKKMAEEVSRLKVELESVRADLGSTNFELELACSKLESA</sequence>
<reference evidence="2" key="2">
    <citation type="submission" date="2019-07" db="EMBL/GenBank/DDBJ databases">
        <authorList>
            <person name="Yang Y."/>
            <person name="Bocs S."/>
            <person name="Baudouin L."/>
        </authorList>
    </citation>
    <scope>NUCLEOTIDE SEQUENCE</scope>
    <source>
        <tissue evidence="2">Spear leaf of Hainan Tall coconut</tissue>
    </source>
</reference>
<keyword evidence="1" id="KW-0175">Coiled coil</keyword>
<gene>
    <name evidence="2" type="ORF">COCNU_11G000020</name>
</gene>
<dbReference type="EMBL" id="CM017882">
    <property type="protein sequence ID" value="KAG1363175.1"/>
    <property type="molecule type" value="Genomic_DNA"/>
</dbReference>
<evidence type="ECO:0000256" key="1">
    <source>
        <dbReference type="SAM" id="Coils"/>
    </source>
</evidence>
<proteinExistence type="predicted"/>
<reference evidence="2" key="1">
    <citation type="journal article" date="2017" name="Gigascience">
        <title>The genome draft of coconut (Cocos nucifera).</title>
        <authorList>
            <person name="Xiao Y."/>
            <person name="Xu P."/>
            <person name="Fan H."/>
            <person name="Baudouin L."/>
            <person name="Xia W."/>
            <person name="Bocs S."/>
            <person name="Xu J."/>
            <person name="Li Q."/>
            <person name="Guo A."/>
            <person name="Zhou L."/>
            <person name="Li J."/>
            <person name="Wu Y."/>
            <person name="Ma Z."/>
            <person name="Armero A."/>
            <person name="Issali A.E."/>
            <person name="Liu N."/>
            <person name="Peng M."/>
            <person name="Yang Y."/>
        </authorList>
    </citation>
    <scope>NUCLEOTIDE SEQUENCE</scope>
    <source>
        <tissue evidence="2">Spear leaf of Hainan Tall coconut</tissue>
    </source>
</reference>
<feature type="coiled-coil region" evidence="1">
    <location>
        <begin position="40"/>
        <end position="84"/>
    </location>
</feature>
<comment type="caution">
    <text evidence="2">The sequence shown here is derived from an EMBL/GenBank/DDBJ whole genome shotgun (WGS) entry which is preliminary data.</text>
</comment>
<dbReference type="Proteomes" id="UP000797356">
    <property type="component" value="Chromosome 11"/>
</dbReference>
<evidence type="ECO:0000313" key="2">
    <source>
        <dbReference type="EMBL" id="KAG1363175.1"/>
    </source>
</evidence>
<organism evidence="2 3">
    <name type="scientific">Cocos nucifera</name>
    <name type="common">Coconut palm</name>
    <dbReference type="NCBI Taxonomy" id="13894"/>
    <lineage>
        <taxon>Eukaryota</taxon>
        <taxon>Viridiplantae</taxon>
        <taxon>Streptophyta</taxon>
        <taxon>Embryophyta</taxon>
        <taxon>Tracheophyta</taxon>
        <taxon>Spermatophyta</taxon>
        <taxon>Magnoliopsida</taxon>
        <taxon>Liliopsida</taxon>
        <taxon>Arecaceae</taxon>
        <taxon>Arecoideae</taxon>
        <taxon>Cocoseae</taxon>
        <taxon>Attaleinae</taxon>
        <taxon>Cocos</taxon>
    </lineage>
</organism>
<dbReference type="AlphaFoldDB" id="A0A8K0IN96"/>
<name>A0A8K0IN96_COCNU</name>
<protein>
    <submittedName>
        <fullName evidence="2">Uncharacterized protein</fullName>
    </submittedName>
</protein>
<accession>A0A8K0IN96</accession>
<evidence type="ECO:0000313" key="3">
    <source>
        <dbReference type="Proteomes" id="UP000797356"/>
    </source>
</evidence>
<keyword evidence="3" id="KW-1185">Reference proteome</keyword>